<protein>
    <submittedName>
        <fullName evidence="1">Uncharacterized protein</fullName>
    </submittedName>
</protein>
<comment type="caution">
    <text evidence="1">The sequence shown here is derived from an EMBL/GenBank/DDBJ whole genome shotgun (WGS) entry which is preliminary data.</text>
</comment>
<keyword evidence="2" id="KW-1185">Reference proteome</keyword>
<accession>A0ABW9RT91</accession>
<evidence type="ECO:0000313" key="2">
    <source>
        <dbReference type="Proteomes" id="UP000798808"/>
    </source>
</evidence>
<gene>
    <name evidence="1" type="ORF">E1163_18335</name>
</gene>
<organism evidence="1 2">
    <name type="scientific">Fulvivirga kasyanovii</name>
    <dbReference type="NCBI Taxonomy" id="396812"/>
    <lineage>
        <taxon>Bacteria</taxon>
        <taxon>Pseudomonadati</taxon>
        <taxon>Bacteroidota</taxon>
        <taxon>Cytophagia</taxon>
        <taxon>Cytophagales</taxon>
        <taxon>Fulvivirgaceae</taxon>
        <taxon>Fulvivirga</taxon>
    </lineage>
</organism>
<dbReference type="RefSeq" id="WP_155173929.1">
    <property type="nucleotide sequence ID" value="NZ_SMLW01000604.1"/>
</dbReference>
<dbReference type="Proteomes" id="UP000798808">
    <property type="component" value="Unassembled WGS sequence"/>
</dbReference>
<dbReference type="EMBL" id="SMLW01000604">
    <property type="protein sequence ID" value="MTI26921.1"/>
    <property type="molecule type" value="Genomic_DNA"/>
</dbReference>
<name>A0ABW9RT91_9BACT</name>
<sequence>MKEVNRKAEKSIRCNGYTFVIEVRNDQVNNQYDAFITIYKGRVEVGGIGVLGENHKRAHFPSAEAAFIGAERFLDFSTWGTGKSQKHTMT</sequence>
<proteinExistence type="predicted"/>
<reference evidence="1 2" key="1">
    <citation type="submission" date="2019-02" db="EMBL/GenBank/DDBJ databases">
        <authorList>
            <person name="Goldberg S.R."/>
            <person name="Haltli B.A."/>
            <person name="Correa H."/>
            <person name="Russell K.G."/>
        </authorList>
    </citation>
    <scope>NUCLEOTIDE SEQUENCE [LARGE SCALE GENOMIC DNA]</scope>
    <source>
        <strain evidence="1 2">JCM 16186</strain>
    </source>
</reference>
<evidence type="ECO:0000313" key="1">
    <source>
        <dbReference type="EMBL" id="MTI26921.1"/>
    </source>
</evidence>